<dbReference type="OrthoDB" id="897685at2759"/>
<dbReference type="InterPro" id="IPR012340">
    <property type="entry name" value="NA-bd_OB-fold"/>
</dbReference>
<keyword evidence="2" id="KW-1185">Reference proteome</keyword>
<protein>
    <submittedName>
        <fullName evidence="1">Uncharacterized protein</fullName>
    </submittedName>
</protein>
<dbReference type="SUPFAM" id="SSF50249">
    <property type="entry name" value="Nucleic acid-binding proteins"/>
    <property type="match status" value="1"/>
</dbReference>
<feature type="non-terminal residue" evidence="1">
    <location>
        <position position="1"/>
    </location>
</feature>
<dbReference type="Gene3D" id="2.40.50.140">
    <property type="entry name" value="Nucleic acid-binding proteins"/>
    <property type="match status" value="1"/>
</dbReference>
<accession>A0A9N7RKV6</accession>
<evidence type="ECO:0000313" key="1">
    <source>
        <dbReference type="EMBL" id="CAA0831823.1"/>
    </source>
</evidence>
<feature type="non-terminal residue" evidence="1">
    <location>
        <position position="121"/>
    </location>
</feature>
<comment type="caution">
    <text evidence="1">The sequence shown here is derived from an EMBL/GenBank/DDBJ whole genome shotgun (WGS) entry which is preliminary data.</text>
</comment>
<reference evidence="1" key="1">
    <citation type="submission" date="2019-12" db="EMBL/GenBank/DDBJ databases">
        <authorList>
            <person name="Scholes J."/>
        </authorList>
    </citation>
    <scope>NUCLEOTIDE SEQUENCE</scope>
</reference>
<dbReference type="Proteomes" id="UP001153555">
    <property type="component" value="Unassembled WGS sequence"/>
</dbReference>
<sequence length="121" mass="14057">SIKAGNIFDATKLIMGDVPEIVEFKERYNSHPRPSDSSFKYVRPYISNVRDDLESGISPFIGLADFLKANEEKNFWIYGNIIDVSDNWYFKSCPNCVRKVEPKEDKFWCNYCKDSIPFAIL</sequence>
<evidence type="ECO:0000313" key="2">
    <source>
        <dbReference type="Proteomes" id="UP001153555"/>
    </source>
</evidence>
<organism evidence="1 2">
    <name type="scientific">Striga hermonthica</name>
    <name type="common">Purple witchweed</name>
    <name type="synonym">Buchnera hermonthica</name>
    <dbReference type="NCBI Taxonomy" id="68872"/>
    <lineage>
        <taxon>Eukaryota</taxon>
        <taxon>Viridiplantae</taxon>
        <taxon>Streptophyta</taxon>
        <taxon>Embryophyta</taxon>
        <taxon>Tracheophyta</taxon>
        <taxon>Spermatophyta</taxon>
        <taxon>Magnoliopsida</taxon>
        <taxon>eudicotyledons</taxon>
        <taxon>Gunneridae</taxon>
        <taxon>Pentapetalae</taxon>
        <taxon>asterids</taxon>
        <taxon>lamiids</taxon>
        <taxon>Lamiales</taxon>
        <taxon>Orobanchaceae</taxon>
        <taxon>Buchnereae</taxon>
        <taxon>Striga</taxon>
    </lineage>
</organism>
<dbReference type="EMBL" id="CACSLK010027833">
    <property type="protein sequence ID" value="CAA0831823.1"/>
    <property type="molecule type" value="Genomic_DNA"/>
</dbReference>
<name>A0A9N7RKV6_STRHE</name>
<gene>
    <name evidence="1" type="ORF">SHERM_27135</name>
</gene>
<dbReference type="AlphaFoldDB" id="A0A9N7RKV6"/>
<proteinExistence type="predicted"/>